<dbReference type="PANTHER" id="PTHR23089">
    <property type="entry name" value="HISTIDINE TRIAD HIT PROTEIN"/>
    <property type="match status" value="1"/>
</dbReference>
<evidence type="ECO:0000256" key="2">
    <source>
        <dbReference type="PIRSR" id="PIRSR601310-3"/>
    </source>
</evidence>
<dbReference type="SUPFAM" id="SSF54197">
    <property type="entry name" value="HIT-like"/>
    <property type="match status" value="1"/>
</dbReference>
<dbReference type="InterPro" id="IPR011146">
    <property type="entry name" value="HIT-like"/>
</dbReference>
<evidence type="ECO:0000259" key="4">
    <source>
        <dbReference type="PROSITE" id="PS51084"/>
    </source>
</evidence>
<name>A0A1G7CYC7_9BACT</name>
<dbReference type="PROSITE" id="PS51084">
    <property type="entry name" value="HIT_2"/>
    <property type="match status" value="1"/>
</dbReference>
<dbReference type="CDD" id="cd01276">
    <property type="entry name" value="PKCI_related"/>
    <property type="match status" value="1"/>
</dbReference>
<dbReference type="Gene3D" id="3.30.428.10">
    <property type="entry name" value="HIT-like"/>
    <property type="match status" value="1"/>
</dbReference>
<protein>
    <submittedName>
        <fullName evidence="5">Histidine triad (HIT) family protein</fullName>
    </submittedName>
</protein>
<proteinExistence type="predicted"/>
<keyword evidence="6" id="KW-1185">Reference proteome</keyword>
<dbReference type="PROSITE" id="PS00892">
    <property type="entry name" value="HIT_1"/>
    <property type="match status" value="1"/>
</dbReference>
<evidence type="ECO:0000313" key="6">
    <source>
        <dbReference type="Proteomes" id="UP000243205"/>
    </source>
</evidence>
<dbReference type="InterPro" id="IPR036265">
    <property type="entry name" value="HIT-like_sf"/>
</dbReference>
<sequence>MNSCLFCEIAAGRIAARRLYEDEQVVAFADIDPKAPVHFLVIPRRHIASLADVQTEDGALLGHLLRVVAQLAHEQDFSDSGYRVVTNCHADGGQSVDHLHFHVLAGRALQWPPG</sequence>
<feature type="active site" description="Tele-AMP-histidine intermediate" evidence="1">
    <location>
        <position position="100"/>
    </location>
</feature>
<feature type="short sequence motif" description="Histidine triad motif" evidence="2 3">
    <location>
        <begin position="98"/>
        <end position="102"/>
    </location>
</feature>
<dbReference type="Pfam" id="PF11969">
    <property type="entry name" value="DcpS_C"/>
    <property type="match status" value="1"/>
</dbReference>
<gene>
    <name evidence="5" type="ORF">SAMN05661003_11145</name>
</gene>
<feature type="domain" description="HIT" evidence="4">
    <location>
        <begin position="5"/>
        <end position="114"/>
    </location>
</feature>
<dbReference type="EMBL" id="FNAQ01000011">
    <property type="protein sequence ID" value="SDE44454.1"/>
    <property type="molecule type" value="Genomic_DNA"/>
</dbReference>
<accession>A0A1G7CYC7</accession>
<reference evidence="6" key="1">
    <citation type="submission" date="2016-10" db="EMBL/GenBank/DDBJ databases">
        <authorList>
            <person name="Varghese N."/>
            <person name="Submissions S."/>
        </authorList>
    </citation>
    <scope>NUCLEOTIDE SEQUENCE [LARGE SCALE GENOMIC DNA]</scope>
    <source>
        <strain evidence="6">DSM 8987</strain>
    </source>
</reference>
<dbReference type="InterPro" id="IPR019808">
    <property type="entry name" value="Histidine_triad_CS"/>
</dbReference>
<evidence type="ECO:0000256" key="3">
    <source>
        <dbReference type="PROSITE-ProRule" id="PRU00464"/>
    </source>
</evidence>
<dbReference type="OrthoDB" id="9784774at2"/>
<dbReference type="AlphaFoldDB" id="A0A1G7CYC7"/>
<dbReference type="Proteomes" id="UP000243205">
    <property type="component" value="Unassembled WGS sequence"/>
</dbReference>
<dbReference type="InterPro" id="IPR001310">
    <property type="entry name" value="Histidine_triad_HIT"/>
</dbReference>
<dbReference type="STRING" id="57664.SAMN05661003_11145"/>
<organism evidence="5 6">
    <name type="scientific">Desulfuromonas thiophila</name>
    <dbReference type="NCBI Taxonomy" id="57664"/>
    <lineage>
        <taxon>Bacteria</taxon>
        <taxon>Pseudomonadati</taxon>
        <taxon>Thermodesulfobacteriota</taxon>
        <taxon>Desulfuromonadia</taxon>
        <taxon>Desulfuromonadales</taxon>
        <taxon>Desulfuromonadaceae</taxon>
        <taxon>Desulfuromonas</taxon>
    </lineage>
</organism>
<dbReference type="RefSeq" id="WP_092079092.1">
    <property type="nucleotide sequence ID" value="NZ_CALFZY010000010.1"/>
</dbReference>
<dbReference type="PRINTS" id="PR00332">
    <property type="entry name" value="HISTRIAD"/>
</dbReference>
<evidence type="ECO:0000313" key="5">
    <source>
        <dbReference type="EMBL" id="SDE44454.1"/>
    </source>
</evidence>
<evidence type="ECO:0000256" key="1">
    <source>
        <dbReference type="PIRSR" id="PIRSR601310-1"/>
    </source>
</evidence>
<dbReference type="GO" id="GO:0003824">
    <property type="term" value="F:catalytic activity"/>
    <property type="evidence" value="ECO:0007669"/>
    <property type="project" value="InterPro"/>
</dbReference>